<evidence type="ECO:0000256" key="4">
    <source>
        <dbReference type="ARBA" id="ARBA00023015"/>
    </source>
</evidence>
<evidence type="ECO:0000259" key="10">
    <source>
        <dbReference type="PROSITE" id="PS01124"/>
    </source>
</evidence>
<dbReference type="Pfam" id="PF07494">
    <property type="entry name" value="Reg_prop"/>
    <property type="match status" value="2"/>
</dbReference>
<sequence>MIKKIFIFLFFFLVNLTGSLAQPYCALKTFTIRDGLAANTISGFTQTPDGIMWIATWNGLCFYDGYHFTTFRNTPGHTDLLSSNRILHVRSSSSGNVWLNTYDRKVYMYDTNRCRLINISERLKALFKEDFAVRGIYPLDNGHTWLVGNDGTCNYRVADSIIFEDRGIESYKLAGHNRIKKVEIDEKGNEWVFTDMGLFQYGGTLKSSVTFEHFVSMGDYSCFASESKELYVLHHGGGKGLVKVKFPGAVCRINGMMRYGSSDVIMATDAGILKYNPYTGAMSLFSVQMPAQPSAEVVFMYVDAKKRVWAFTKYEGVVMVDMKLRRSLWLNTPEVPLWQCTKSEKPFIHEDANGTVWLIPSGGTFSYFCESKSTLEPYPLKTDGHAVAVLPAITKWMSDNQHNLWCTGMRDLCFINFSYRRFRYNSVSLNQEVRSLLTDSHGRIWAGSYDGVLAVFDSSRNLMGYADKNGTIHKERIRFAPMIYSLAEDSNGRILVGTKGDGLYVMGQDGVRHYVSSASDSYSLSDDNIYDIDVDMKGRIWIATYGGGLNLVDETDTDKLRFINIKNRMKANYPRSDMRNLRRVTHTSDGTMIVSATEGLICFSGDFDSSSDIKFRISRHNENDTSSLVTSDVMHTLAARDGSVYVVTMGGGIQKLVSDNILSDNLRFRTINDETEGIGFVQSLIEDRRGHVWIICEGTISSLNPSTGKFQYYGANGILNVTDLTEAKPLYDKVSDMIFVGARGGYVSFSPGELKKNKFKPQIVFTGVLYQGDMKPEPILNKPELDIPSDRRNLTIYFSAIDYTDKSLVRYAYMIEGTDKKWNYVGSSNSASFNRLPAGRHRLLVKSTNSDGVWTGNTAALVLDVSPTFWETIWAKILYVIIFVALIYLAIYIYNLRNRAALERELSEMKTRFFTDISHKLRTPLTLIGGPVTEVLKGGGLSEQASSHLEMVKRNASRMLDLVNSMLRYGKEHGVYISDSNAAAVACLGEEAGCAEGRNIVGSATGVSGAPSGLRLLIVEDNDDLRAFLISILQTDYTVLHASDGEKGLAIAEAEMPDFIITDVMMPVMDGLTMIHKIKQNTDICHIPIIVLSAKASLDDRLQGLSEGIDDYITKPFSAIYLKSRVNNIISQRRMLQQNYVEQIKPADRRTYKLEAPQIVDADSEMMKKLLDYLEKNISDANLRIEDLADAVNLGRTVFYGKIKSIVGMSPVDFVRHIRMQRAEELISGSRYSFSQIAYMVGFSDPKYFSRCFKKETGMTPSEYREQASK</sequence>
<dbReference type="Gene3D" id="2.60.40.10">
    <property type="entry name" value="Immunoglobulins"/>
    <property type="match status" value="1"/>
</dbReference>
<dbReference type="Proteomes" id="UP000714420">
    <property type="component" value="Unassembled WGS sequence"/>
</dbReference>
<dbReference type="InterPro" id="IPR020449">
    <property type="entry name" value="Tscrpt_reg_AraC-type_HTH"/>
</dbReference>
<name>A0ABX2ASS3_9BACT</name>
<dbReference type="RefSeq" id="WP_172277542.1">
    <property type="nucleotide sequence ID" value="NZ_CASGMU010000026.1"/>
</dbReference>
<accession>A0ABX2ASS3</accession>
<dbReference type="PANTHER" id="PTHR43547">
    <property type="entry name" value="TWO-COMPONENT HISTIDINE KINASE"/>
    <property type="match status" value="1"/>
</dbReference>
<dbReference type="Pfam" id="PF00072">
    <property type="entry name" value="Response_reg"/>
    <property type="match status" value="1"/>
</dbReference>
<dbReference type="PANTHER" id="PTHR43547:SF2">
    <property type="entry name" value="HYBRID SIGNAL TRANSDUCTION HISTIDINE KINASE C"/>
    <property type="match status" value="1"/>
</dbReference>
<dbReference type="SUPFAM" id="SSF101898">
    <property type="entry name" value="NHL repeat"/>
    <property type="match status" value="1"/>
</dbReference>
<evidence type="ECO:0000313" key="12">
    <source>
        <dbReference type="EMBL" id="NPD93250.1"/>
    </source>
</evidence>
<dbReference type="InterPro" id="IPR013783">
    <property type="entry name" value="Ig-like_fold"/>
</dbReference>
<dbReference type="InterPro" id="IPR018060">
    <property type="entry name" value="HTH_AraC"/>
</dbReference>
<comment type="caution">
    <text evidence="12">The sequence shown here is derived from an EMBL/GenBank/DDBJ whole genome shotgun (WGS) entry which is preliminary data.</text>
</comment>
<dbReference type="PROSITE" id="PS50110">
    <property type="entry name" value="RESPONSE_REGULATORY"/>
    <property type="match status" value="1"/>
</dbReference>
<keyword evidence="4" id="KW-0805">Transcription regulation</keyword>
<organism evidence="12 13">
    <name type="scientific">Xylanibacter muris</name>
    <dbReference type="NCBI Taxonomy" id="2736290"/>
    <lineage>
        <taxon>Bacteria</taxon>
        <taxon>Pseudomonadati</taxon>
        <taxon>Bacteroidota</taxon>
        <taxon>Bacteroidia</taxon>
        <taxon>Bacteroidales</taxon>
        <taxon>Prevotellaceae</taxon>
        <taxon>Xylanibacter</taxon>
    </lineage>
</organism>
<gene>
    <name evidence="12" type="ORF">HPS56_13110</name>
</gene>
<dbReference type="CDD" id="cd17574">
    <property type="entry name" value="REC_OmpR"/>
    <property type="match status" value="1"/>
</dbReference>
<dbReference type="Pfam" id="PF00512">
    <property type="entry name" value="HisKA"/>
    <property type="match status" value="1"/>
</dbReference>
<evidence type="ECO:0000256" key="5">
    <source>
        <dbReference type="ARBA" id="ARBA00023125"/>
    </source>
</evidence>
<evidence type="ECO:0000256" key="2">
    <source>
        <dbReference type="ARBA" id="ARBA00012438"/>
    </source>
</evidence>
<dbReference type="Gene3D" id="3.40.50.2300">
    <property type="match status" value="1"/>
</dbReference>
<dbReference type="SMART" id="SM00388">
    <property type="entry name" value="HisKA"/>
    <property type="match status" value="1"/>
</dbReference>
<dbReference type="PRINTS" id="PR00032">
    <property type="entry name" value="HTHARAC"/>
</dbReference>
<proteinExistence type="predicted"/>
<keyword evidence="3 7" id="KW-0597">Phosphoprotein</keyword>
<dbReference type="PROSITE" id="PS00041">
    <property type="entry name" value="HTH_ARAC_FAMILY_1"/>
    <property type="match status" value="1"/>
</dbReference>
<dbReference type="SUPFAM" id="SSF47384">
    <property type="entry name" value="Homodimeric domain of signal transducing histidine kinase"/>
    <property type="match status" value="1"/>
</dbReference>
<dbReference type="Gene3D" id="2.130.10.10">
    <property type="entry name" value="YVTN repeat-like/Quinoprotein amine dehydrogenase"/>
    <property type="match status" value="3"/>
</dbReference>
<dbReference type="InterPro" id="IPR011123">
    <property type="entry name" value="Y_Y_Y"/>
</dbReference>
<evidence type="ECO:0000256" key="1">
    <source>
        <dbReference type="ARBA" id="ARBA00000085"/>
    </source>
</evidence>
<dbReference type="Gene3D" id="1.10.10.60">
    <property type="entry name" value="Homeodomain-like"/>
    <property type="match status" value="2"/>
</dbReference>
<dbReference type="SMART" id="SM00448">
    <property type="entry name" value="REC"/>
    <property type="match status" value="1"/>
</dbReference>
<evidence type="ECO:0000313" key="13">
    <source>
        <dbReference type="Proteomes" id="UP000714420"/>
    </source>
</evidence>
<evidence type="ECO:0000256" key="6">
    <source>
        <dbReference type="ARBA" id="ARBA00023163"/>
    </source>
</evidence>
<keyword evidence="6" id="KW-0804">Transcription</keyword>
<feature type="signal peptide" evidence="9">
    <location>
        <begin position="1"/>
        <end position="21"/>
    </location>
</feature>
<feature type="modified residue" description="4-aspartylphosphate" evidence="7">
    <location>
        <position position="1063"/>
    </location>
</feature>
<dbReference type="InterPro" id="IPR036097">
    <property type="entry name" value="HisK_dim/P_sf"/>
</dbReference>
<dbReference type="InterPro" id="IPR003661">
    <property type="entry name" value="HisK_dim/P_dom"/>
</dbReference>
<keyword evidence="13" id="KW-1185">Reference proteome</keyword>
<dbReference type="PROSITE" id="PS01124">
    <property type="entry name" value="HTH_ARAC_FAMILY_2"/>
    <property type="match status" value="1"/>
</dbReference>
<evidence type="ECO:0000256" key="3">
    <source>
        <dbReference type="ARBA" id="ARBA00022553"/>
    </source>
</evidence>
<dbReference type="EC" id="2.7.13.3" evidence="2"/>
<feature type="domain" description="HTH araC/xylS-type" evidence="10">
    <location>
        <begin position="1168"/>
        <end position="1267"/>
    </location>
</feature>
<keyword evidence="5" id="KW-0238">DNA-binding</keyword>
<evidence type="ECO:0000256" key="7">
    <source>
        <dbReference type="PROSITE-ProRule" id="PRU00169"/>
    </source>
</evidence>
<dbReference type="InterPro" id="IPR001789">
    <property type="entry name" value="Sig_transdc_resp-reg_receiver"/>
</dbReference>
<dbReference type="InterPro" id="IPR011110">
    <property type="entry name" value="Reg_prop"/>
</dbReference>
<protein>
    <recommendedName>
        <fullName evidence="2">histidine kinase</fullName>
        <ecNumber evidence="2">2.7.13.3</ecNumber>
    </recommendedName>
</protein>
<keyword evidence="9" id="KW-0732">Signal</keyword>
<dbReference type="SUPFAM" id="SSF52172">
    <property type="entry name" value="CheY-like"/>
    <property type="match status" value="1"/>
</dbReference>
<feature type="transmembrane region" description="Helical" evidence="8">
    <location>
        <begin position="873"/>
        <end position="894"/>
    </location>
</feature>
<reference evidence="12 13" key="1">
    <citation type="submission" date="2020-05" db="EMBL/GenBank/DDBJ databases">
        <title>Distinct polysaccharide utilization as determinants for interspecies competition between intestinal Prevotella spp.</title>
        <authorList>
            <person name="Galvez E.J.C."/>
            <person name="Iljazovic A."/>
            <person name="Strowig T."/>
        </authorList>
    </citation>
    <scope>NUCLEOTIDE SEQUENCE [LARGE SCALE GENOMIC DNA]</scope>
    <source>
        <strain evidence="12 13">PMUR</strain>
    </source>
</reference>
<dbReference type="Gene3D" id="1.10.287.130">
    <property type="match status" value="1"/>
</dbReference>
<dbReference type="InterPro" id="IPR009057">
    <property type="entry name" value="Homeodomain-like_sf"/>
</dbReference>
<dbReference type="SUPFAM" id="SSF46689">
    <property type="entry name" value="Homeodomain-like"/>
    <property type="match status" value="1"/>
</dbReference>
<keyword evidence="8" id="KW-0472">Membrane</keyword>
<dbReference type="CDD" id="cd00082">
    <property type="entry name" value="HisKA"/>
    <property type="match status" value="1"/>
</dbReference>
<feature type="domain" description="Response regulatory" evidence="11">
    <location>
        <begin position="1015"/>
        <end position="1130"/>
    </location>
</feature>
<evidence type="ECO:0000256" key="8">
    <source>
        <dbReference type="SAM" id="Phobius"/>
    </source>
</evidence>
<dbReference type="EMBL" id="JABKKF010000021">
    <property type="protein sequence ID" value="NPD93250.1"/>
    <property type="molecule type" value="Genomic_DNA"/>
</dbReference>
<keyword evidence="8" id="KW-0812">Transmembrane</keyword>
<dbReference type="SUPFAM" id="SSF63829">
    <property type="entry name" value="Calcium-dependent phosphotriesterase"/>
    <property type="match status" value="2"/>
</dbReference>
<dbReference type="InterPro" id="IPR015943">
    <property type="entry name" value="WD40/YVTN_repeat-like_dom_sf"/>
</dbReference>
<dbReference type="Pfam" id="PF07495">
    <property type="entry name" value="Y_Y_Y"/>
    <property type="match status" value="1"/>
</dbReference>
<dbReference type="InterPro" id="IPR018062">
    <property type="entry name" value="HTH_AraC-typ_CS"/>
</dbReference>
<dbReference type="InterPro" id="IPR011006">
    <property type="entry name" value="CheY-like_superfamily"/>
</dbReference>
<dbReference type="SMART" id="SM00342">
    <property type="entry name" value="HTH_ARAC"/>
    <property type="match status" value="1"/>
</dbReference>
<evidence type="ECO:0000259" key="11">
    <source>
        <dbReference type="PROSITE" id="PS50110"/>
    </source>
</evidence>
<evidence type="ECO:0000256" key="9">
    <source>
        <dbReference type="SAM" id="SignalP"/>
    </source>
</evidence>
<comment type="catalytic activity">
    <reaction evidence="1">
        <text>ATP + protein L-histidine = ADP + protein N-phospho-L-histidine.</text>
        <dbReference type="EC" id="2.7.13.3"/>
    </reaction>
</comment>
<feature type="chain" id="PRO_5047386734" description="histidine kinase" evidence="9">
    <location>
        <begin position="22"/>
        <end position="1270"/>
    </location>
</feature>
<keyword evidence="8" id="KW-1133">Transmembrane helix</keyword>
<dbReference type="Pfam" id="PF12833">
    <property type="entry name" value="HTH_18"/>
    <property type="match status" value="1"/>
</dbReference>